<dbReference type="PANTHER" id="PTHR31434">
    <property type="entry name" value="S PHASE CYCLIN A-ASSOCIATED PROTEIN IN THE ENDOPLASMIC RETICULUM"/>
    <property type="match status" value="1"/>
</dbReference>
<keyword evidence="2" id="KW-1185">Reference proteome</keyword>
<dbReference type="EMBL" id="AGBW02007788">
    <property type="protein sequence ID" value="OWR54560.1"/>
    <property type="molecule type" value="Genomic_DNA"/>
</dbReference>
<organism evidence="1 2">
    <name type="scientific">Danaus plexippus plexippus</name>
    <dbReference type="NCBI Taxonomy" id="278856"/>
    <lineage>
        <taxon>Eukaryota</taxon>
        <taxon>Metazoa</taxon>
        <taxon>Ecdysozoa</taxon>
        <taxon>Arthropoda</taxon>
        <taxon>Hexapoda</taxon>
        <taxon>Insecta</taxon>
        <taxon>Pterygota</taxon>
        <taxon>Neoptera</taxon>
        <taxon>Endopterygota</taxon>
        <taxon>Lepidoptera</taxon>
        <taxon>Glossata</taxon>
        <taxon>Ditrysia</taxon>
        <taxon>Papilionoidea</taxon>
        <taxon>Nymphalidae</taxon>
        <taxon>Danainae</taxon>
        <taxon>Danaini</taxon>
        <taxon>Danaina</taxon>
        <taxon>Danaus</taxon>
        <taxon>Danaus</taxon>
    </lineage>
</organism>
<dbReference type="eggNOG" id="ENOG502T9PB">
    <property type="taxonomic scope" value="Eukaryota"/>
</dbReference>
<dbReference type="KEGG" id="dpl:KGM_206408"/>
<protein>
    <submittedName>
        <fullName evidence="1">S phase cyclin A-associated protein in the endoplasmic reticulum isoform 1</fullName>
    </submittedName>
</protein>
<dbReference type="Proteomes" id="UP000007151">
    <property type="component" value="Unassembled WGS sequence"/>
</dbReference>
<sequence>MPPIERQPNFVIATLLKFTNYLCLNGCIANAEHAGEARESIQTLLTVCADLCGPFVADVGNDKMYAKQALRTALGKGVCGSRAEFCMLFAKGASLGECGDFVKAARTAHLLRSIAEMDHLIVQDAFGEGGWPLEFRAAVARLLSQHAPNEKEAPRTTALRLSNQRLDQKLSETMVLDLIVLVGFVVVNNPQLQETICDGWGVLKTLCTLPANWLVSETRSHALLPTLIALSERKETAAIIASELNMKILDDFMKNPQSQEIKLIQVIKQTKNKKGKK</sequence>
<dbReference type="AlphaFoldDB" id="A0A212FLI6"/>
<evidence type="ECO:0000313" key="1">
    <source>
        <dbReference type="EMBL" id="OWR54560.1"/>
    </source>
</evidence>
<dbReference type="InParanoid" id="A0A212FLI6"/>
<evidence type="ECO:0000313" key="2">
    <source>
        <dbReference type="Proteomes" id="UP000007151"/>
    </source>
</evidence>
<dbReference type="PANTHER" id="PTHR31434:SF2">
    <property type="entry name" value="S PHASE CYCLIN A-ASSOCIATED PROTEIN IN THE ENDOPLASMIC RETICULUM"/>
    <property type="match status" value="1"/>
</dbReference>
<name>A0A212FLI6_DANPL</name>
<proteinExistence type="predicted"/>
<comment type="caution">
    <text evidence="1">The sequence shown here is derived from an EMBL/GenBank/DDBJ whole genome shotgun (WGS) entry which is preliminary data.</text>
</comment>
<reference evidence="1 2" key="1">
    <citation type="journal article" date="2011" name="Cell">
        <title>The monarch butterfly genome yields insights into long-distance migration.</title>
        <authorList>
            <person name="Zhan S."/>
            <person name="Merlin C."/>
            <person name="Boore J.L."/>
            <person name="Reppert S.M."/>
        </authorList>
    </citation>
    <scope>NUCLEOTIDE SEQUENCE [LARGE SCALE GENOMIC DNA]</scope>
    <source>
        <strain evidence="1">F-2</strain>
    </source>
</reference>
<gene>
    <name evidence="1" type="ORF">KGM_206408</name>
</gene>
<accession>A0A212FLI6</accession>